<evidence type="ECO:0000313" key="3">
    <source>
        <dbReference type="Proteomes" id="UP001138500"/>
    </source>
</evidence>
<feature type="compositionally biased region" description="Basic and acidic residues" evidence="1">
    <location>
        <begin position="94"/>
        <end position="104"/>
    </location>
</feature>
<dbReference type="EMBL" id="RIBY02001844">
    <property type="protein sequence ID" value="KAH9827957.1"/>
    <property type="molecule type" value="Genomic_DNA"/>
</dbReference>
<feature type="region of interest" description="Disordered" evidence="1">
    <location>
        <begin position="79"/>
        <end position="104"/>
    </location>
</feature>
<dbReference type="Proteomes" id="UP001138500">
    <property type="component" value="Unassembled WGS sequence"/>
</dbReference>
<proteinExistence type="predicted"/>
<name>A0A9W7SST6_9PEZI</name>
<feature type="region of interest" description="Disordered" evidence="1">
    <location>
        <begin position="39"/>
        <end position="58"/>
    </location>
</feature>
<evidence type="ECO:0000313" key="2">
    <source>
        <dbReference type="EMBL" id="KAH9827957.1"/>
    </source>
</evidence>
<reference evidence="2 3" key="1">
    <citation type="journal article" date="2018" name="IMA Fungus">
        <title>IMA Genome-F 10: Nine draft genome sequences of Claviceps purpurea s.lat., including C. arundinis, C. humidiphila, and C. cf. spartinae, pseudomolecules for the pitch canker pathogen Fusarium circinatum, draft genome of Davidsoniella eucalypti, Grosmannia galeiformis, Quambalaria eucalypti, and Teratosphaeria destructans.</title>
        <authorList>
            <person name="Wingfield B.D."/>
            <person name="Liu M."/>
            <person name="Nguyen H.D."/>
            <person name="Lane F.A."/>
            <person name="Morgan S.W."/>
            <person name="De Vos L."/>
            <person name="Wilken P.M."/>
            <person name="Duong T.A."/>
            <person name="Aylward J."/>
            <person name="Coetzee M.P."/>
            <person name="Dadej K."/>
            <person name="De Beer Z.W."/>
            <person name="Findlay W."/>
            <person name="Havenga M."/>
            <person name="Kolarik M."/>
            <person name="Menzies J.G."/>
            <person name="Naidoo K."/>
            <person name="Pochopski O."/>
            <person name="Shoukouhi P."/>
            <person name="Santana Q.C."/>
            <person name="Seifert K.A."/>
            <person name="Soal N."/>
            <person name="Steenkamp E.T."/>
            <person name="Tatham C.T."/>
            <person name="van der Nest M.A."/>
            <person name="Wingfield M.J."/>
        </authorList>
    </citation>
    <scope>NUCLEOTIDE SEQUENCE [LARGE SCALE GENOMIC DNA]</scope>
    <source>
        <strain evidence="2">CMW44962</strain>
    </source>
</reference>
<comment type="caution">
    <text evidence="2">The sequence shown here is derived from an EMBL/GenBank/DDBJ whole genome shotgun (WGS) entry which is preliminary data.</text>
</comment>
<dbReference type="AlphaFoldDB" id="A0A9W7SST6"/>
<reference evidence="2 3" key="2">
    <citation type="journal article" date="2021" name="Curr. Genet.">
        <title>Genetic response to nitrogen starvation in the aggressive Eucalyptus foliar pathogen Teratosphaeria destructans.</title>
        <authorList>
            <person name="Havenga M."/>
            <person name="Wingfield B.D."/>
            <person name="Wingfield M.J."/>
            <person name="Dreyer L.L."/>
            <person name="Roets F."/>
            <person name="Aylward J."/>
        </authorList>
    </citation>
    <scope>NUCLEOTIDE SEQUENCE [LARGE SCALE GENOMIC DNA]</scope>
    <source>
        <strain evidence="2">CMW44962</strain>
    </source>
</reference>
<accession>A0A9W7SST6</accession>
<protein>
    <submittedName>
        <fullName evidence="2">Uncharacterized protein</fullName>
    </submittedName>
</protein>
<keyword evidence="3" id="KW-1185">Reference proteome</keyword>
<sequence>MAEVHAEAFGARSAFFKARFRGIADCQVLGREGRMDVVEGGGARGGEDQSIGEPHSCSGIGVEDRARCLRVSSWGERLVGRAPDGEDGQSAMDLKFDDGDVDDRQKIRNTGRFSRANLWRATR</sequence>
<evidence type="ECO:0000256" key="1">
    <source>
        <dbReference type="SAM" id="MobiDB-lite"/>
    </source>
</evidence>
<organism evidence="2 3">
    <name type="scientific">Teratosphaeria destructans</name>
    <dbReference type="NCBI Taxonomy" id="418781"/>
    <lineage>
        <taxon>Eukaryota</taxon>
        <taxon>Fungi</taxon>
        <taxon>Dikarya</taxon>
        <taxon>Ascomycota</taxon>
        <taxon>Pezizomycotina</taxon>
        <taxon>Dothideomycetes</taxon>
        <taxon>Dothideomycetidae</taxon>
        <taxon>Mycosphaerellales</taxon>
        <taxon>Teratosphaeriaceae</taxon>
        <taxon>Teratosphaeria</taxon>
    </lineage>
</organism>
<gene>
    <name evidence="2" type="ORF">Tdes44962_MAKER09549</name>
</gene>